<evidence type="ECO:0000313" key="4">
    <source>
        <dbReference type="Proteomes" id="UP000176998"/>
    </source>
</evidence>
<feature type="chain" id="PRO_5009603015" evidence="2">
    <location>
        <begin position="19"/>
        <end position="241"/>
    </location>
</feature>
<comment type="caution">
    <text evidence="3">The sequence shown here is derived from an EMBL/GenBank/DDBJ whole genome shotgun (WGS) entry which is preliminary data.</text>
</comment>
<proteinExistence type="predicted"/>
<dbReference type="EMBL" id="MJBS01000016">
    <property type="protein sequence ID" value="OHF01958.1"/>
    <property type="molecule type" value="Genomic_DNA"/>
</dbReference>
<dbReference type="InterPro" id="IPR021054">
    <property type="entry name" value="Cell_wall_mannoprotein_1"/>
</dbReference>
<feature type="region of interest" description="Disordered" evidence="1">
    <location>
        <begin position="186"/>
        <end position="216"/>
    </location>
</feature>
<keyword evidence="4" id="KW-1185">Reference proteome</keyword>
<dbReference type="GO" id="GO:0005576">
    <property type="term" value="C:extracellular region"/>
    <property type="evidence" value="ECO:0007669"/>
    <property type="project" value="TreeGrafter"/>
</dbReference>
<protein>
    <submittedName>
        <fullName evidence="3">Cell wall protein</fullName>
    </submittedName>
</protein>
<accession>A0A1G4BKX9</accession>
<dbReference type="GeneID" id="34555996"/>
<reference evidence="3 4" key="1">
    <citation type="submission" date="2016-09" db="EMBL/GenBank/DDBJ databases">
        <authorList>
            <person name="Capua I."/>
            <person name="De Benedictis P."/>
            <person name="Joannis T."/>
            <person name="Lombin L.H."/>
            <person name="Cattoli G."/>
        </authorList>
    </citation>
    <scope>NUCLEOTIDE SEQUENCE [LARGE SCALE GENOMIC DNA]</scope>
    <source>
        <strain evidence="3 4">IMI 309357</strain>
    </source>
</reference>
<gene>
    <name evidence="3" type="ORF">CORC01_02836</name>
</gene>
<dbReference type="RefSeq" id="XP_022479100.1">
    <property type="nucleotide sequence ID" value="XM_022614486.1"/>
</dbReference>
<dbReference type="AlphaFoldDB" id="A0A1G4BKX9"/>
<dbReference type="PANTHER" id="PTHR38123:SF6">
    <property type="entry name" value="CELL WALL SERINE-THREONINE-RICH GALACTOMANNOPROTEIN MP1 (AFU_ORTHOLOGUE AFUA_4G03240)"/>
    <property type="match status" value="1"/>
</dbReference>
<name>A0A1G4BKX9_9PEZI</name>
<organism evidence="3 4">
    <name type="scientific">Colletotrichum orchidophilum</name>
    <dbReference type="NCBI Taxonomy" id="1209926"/>
    <lineage>
        <taxon>Eukaryota</taxon>
        <taxon>Fungi</taxon>
        <taxon>Dikarya</taxon>
        <taxon>Ascomycota</taxon>
        <taxon>Pezizomycotina</taxon>
        <taxon>Sordariomycetes</taxon>
        <taxon>Hypocreomycetidae</taxon>
        <taxon>Glomerellales</taxon>
        <taxon>Glomerellaceae</taxon>
        <taxon>Colletotrichum</taxon>
    </lineage>
</organism>
<dbReference type="OrthoDB" id="2422134at2759"/>
<sequence length="241" mass="23944">MKFTTEITLLTLAMGVFAQSATRVLTERDLTAIQGVIKEVGNSLKDLNKAVDGFNGDINGLTSAVSGFNKTLVSGTDTVKNTGDITLNDALQLQGSVTGLQDDGKALTGNLKKKKPDFEKANLCGAVASQIGVVGDGAKGLIDAVVKKVPASVQSVASSLAGGFAATLTSTQQEFAPGNCTNANGKSGGVMSGGNMDGGMSGGNGSSNGAPRTSSPAKASAATVSVGLGSIAVAAFAVMLL</sequence>
<evidence type="ECO:0000256" key="2">
    <source>
        <dbReference type="SAM" id="SignalP"/>
    </source>
</evidence>
<dbReference type="Proteomes" id="UP000176998">
    <property type="component" value="Unassembled WGS sequence"/>
</dbReference>
<dbReference type="Pfam" id="PF12296">
    <property type="entry name" value="HsbA"/>
    <property type="match status" value="1"/>
</dbReference>
<dbReference type="PANTHER" id="PTHR38123">
    <property type="entry name" value="CELL WALL SERINE-THREONINE-RICH GALACTOMANNOPROTEIN MP1 (AFU_ORTHOLOGUE AFUA_4G03240)"/>
    <property type="match status" value="1"/>
</dbReference>
<feature type="compositionally biased region" description="Gly residues" evidence="1">
    <location>
        <begin position="186"/>
        <end position="206"/>
    </location>
</feature>
<dbReference type="Gene3D" id="1.20.1280.140">
    <property type="match status" value="1"/>
</dbReference>
<feature type="signal peptide" evidence="2">
    <location>
        <begin position="1"/>
        <end position="18"/>
    </location>
</feature>
<keyword evidence="2" id="KW-0732">Signal</keyword>
<evidence type="ECO:0000256" key="1">
    <source>
        <dbReference type="SAM" id="MobiDB-lite"/>
    </source>
</evidence>
<evidence type="ECO:0000313" key="3">
    <source>
        <dbReference type="EMBL" id="OHF01958.1"/>
    </source>
</evidence>